<dbReference type="Pfam" id="PF15701">
    <property type="entry name" value="DUF4668"/>
    <property type="match status" value="1"/>
</dbReference>
<gene>
    <name evidence="6" type="ORF">VIN7_7744</name>
</gene>
<evidence type="ECO:0000256" key="5">
    <source>
        <dbReference type="SAM" id="Phobius"/>
    </source>
</evidence>
<sequence>MESTKEMEPSVTINQEEIPRSKFFRIVEKLSKVADIVYATNTFLIPSLSPLKKQYPKVFAIMSVQGFLGSIAIFIFVVHKFLLLKNGFYEQQFYRKPKRCSKNICSRCVASIRHPKWFKMKHVLLCLGTFSSGVYSLVKIDIFFKTDQNIHLSRLIRLFFWQLNAVIDFLLFTYYGDQLEAHSVPLDVNDSSFEKEPLLGHEIV</sequence>
<comment type="subcellular location">
    <subcellularLocation>
        <location evidence="1">Membrane</location>
        <topology evidence="1">Multi-pass membrane protein</topology>
    </subcellularLocation>
</comment>
<keyword evidence="7" id="KW-1185">Reference proteome</keyword>
<evidence type="ECO:0000256" key="4">
    <source>
        <dbReference type="ARBA" id="ARBA00023136"/>
    </source>
</evidence>
<keyword evidence="3 5" id="KW-1133">Transmembrane helix</keyword>
<dbReference type="AlphaFoldDB" id="H0GW92"/>
<feature type="transmembrane region" description="Helical" evidence="5">
    <location>
        <begin position="156"/>
        <end position="176"/>
    </location>
</feature>
<dbReference type="EMBL" id="AGVY01000256">
    <property type="protein sequence ID" value="EHN01901.1"/>
    <property type="molecule type" value="Genomic_DNA"/>
</dbReference>
<evidence type="ECO:0000256" key="3">
    <source>
        <dbReference type="ARBA" id="ARBA00022989"/>
    </source>
</evidence>
<accession>H0GW92</accession>
<evidence type="ECO:0000256" key="2">
    <source>
        <dbReference type="ARBA" id="ARBA00022692"/>
    </source>
</evidence>
<name>H0GW92_SACCK</name>
<dbReference type="HOGENOM" id="CLU_113423_0_0_1"/>
<evidence type="ECO:0000313" key="6">
    <source>
        <dbReference type="EMBL" id="EHN01901.1"/>
    </source>
</evidence>
<feature type="transmembrane region" description="Helical" evidence="5">
    <location>
        <begin position="58"/>
        <end position="78"/>
    </location>
</feature>
<dbReference type="GO" id="GO:0016020">
    <property type="term" value="C:membrane"/>
    <property type="evidence" value="ECO:0007669"/>
    <property type="project" value="UniProtKB-SubCell"/>
</dbReference>
<dbReference type="InterPro" id="IPR031427">
    <property type="entry name" value="DUF4668"/>
</dbReference>
<dbReference type="OrthoDB" id="4040973at2759"/>
<proteinExistence type="predicted"/>
<dbReference type="Proteomes" id="UP000009009">
    <property type="component" value="Unassembled WGS sequence"/>
</dbReference>
<feature type="transmembrane region" description="Helical" evidence="5">
    <location>
        <begin position="122"/>
        <end position="144"/>
    </location>
</feature>
<organism evidence="6 7">
    <name type="scientific">Saccharomyces cerevisiae x Saccharomyces kudriavzevii (strain VIN7)</name>
    <name type="common">Yeast</name>
    <dbReference type="NCBI Taxonomy" id="1095631"/>
    <lineage>
        <taxon>Eukaryota</taxon>
        <taxon>Fungi</taxon>
        <taxon>Dikarya</taxon>
        <taxon>Ascomycota</taxon>
        <taxon>Saccharomycotina</taxon>
        <taxon>Saccharomycetes</taxon>
        <taxon>Saccharomycetales</taxon>
        <taxon>Saccharomycetaceae</taxon>
        <taxon>Saccharomyces</taxon>
    </lineage>
</organism>
<keyword evidence="4 5" id="KW-0472">Membrane</keyword>
<keyword evidence="2 5" id="KW-0812">Transmembrane</keyword>
<reference evidence="6 7" key="1">
    <citation type="journal article" date="2012" name="FEMS Yeast Res.">
        <title>The genome sequence of the wine yeast VIN7 reveals an allotriploid hybrid genome with Saccharomyces cerevisiae and Saccharomyces kudriavzevii origins.</title>
        <authorList>
            <person name="Borneman A.R."/>
            <person name="Desany B.A."/>
            <person name="Riches D."/>
            <person name="Affourtit J.P."/>
            <person name="Forgan A.H."/>
            <person name="Pretorius I.S."/>
            <person name="Egholm M."/>
            <person name="Chambers P.J."/>
        </authorList>
    </citation>
    <scope>NUCLEOTIDE SEQUENCE [LARGE SCALE GENOMIC DNA]</scope>
    <source>
        <strain evidence="6 7">VIN7</strain>
    </source>
</reference>
<comment type="caution">
    <text evidence="6">The sequence shown here is derived from an EMBL/GenBank/DDBJ whole genome shotgun (WGS) entry which is preliminary data.</text>
</comment>
<dbReference type="PhylomeDB" id="H0GW92"/>
<evidence type="ECO:0000256" key="1">
    <source>
        <dbReference type="ARBA" id="ARBA00004141"/>
    </source>
</evidence>
<protein>
    <submittedName>
        <fullName evidence="6">YIL089W-like protein</fullName>
    </submittedName>
</protein>
<evidence type="ECO:0000313" key="7">
    <source>
        <dbReference type="Proteomes" id="UP000009009"/>
    </source>
</evidence>